<dbReference type="AlphaFoldDB" id="A0A813U7B1"/>
<organism evidence="2 5">
    <name type="scientific">Adineta ricciae</name>
    <name type="common">Rotifer</name>
    <dbReference type="NCBI Taxonomy" id="249248"/>
    <lineage>
        <taxon>Eukaryota</taxon>
        <taxon>Metazoa</taxon>
        <taxon>Spiralia</taxon>
        <taxon>Gnathifera</taxon>
        <taxon>Rotifera</taxon>
        <taxon>Eurotatoria</taxon>
        <taxon>Bdelloidea</taxon>
        <taxon>Adinetida</taxon>
        <taxon>Adinetidae</taxon>
        <taxon>Adineta</taxon>
    </lineage>
</organism>
<evidence type="ECO:0000313" key="4">
    <source>
        <dbReference type="Proteomes" id="UP000663828"/>
    </source>
</evidence>
<gene>
    <name evidence="2" type="ORF">EDS130_LOCUS6029</name>
    <name evidence="3" type="ORF">XAT740_LOCUS28889</name>
</gene>
<reference evidence="2" key="1">
    <citation type="submission" date="2021-02" db="EMBL/GenBank/DDBJ databases">
        <authorList>
            <person name="Nowell W R."/>
        </authorList>
    </citation>
    <scope>NUCLEOTIDE SEQUENCE</scope>
</reference>
<feature type="compositionally biased region" description="Low complexity" evidence="1">
    <location>
        <begin position="242"/>
        <end position="254"/>
    </location>
</feature>
<evidence type="ECO:0000256" key="1">
    <source>
        <dbReference type="SAM" id="MobiDB-lite"/>
    </source>
</evidence>
<evidence type="ECO:0000313" key="3">
    <source>
        <dbReference type="EMBL" id="CAF1301525.1"/>
    </source>
</evidence>
<keyword evidence="4" id="KW-1185">Reference proteome</keyword>
<feature type="compositionally biased region" description="Basic and acidic residues" evidence="1">
    <location>
        <begin position="296"/>
        <end position="311"/>
    </location>
</feature>
<dbReference type="Proteomes" id="UP000663828">
    <property type="component" value="Unassembled WGS sequence"/>
</dbReference>
<feature type="compositionally biased region" description="Polar residues" evidence="1">
    <location>
        <begin position="260"/>
        <end position="277"/>
    </location>
</feature>
<feature type="compositionally biased region" description="Low complexity" evidence="1">
    <location>
        <begin position="278"/>
        <end position="290"/>
    </location>
</feature>
<proteinExistence type="predicted"/>
<dbReference type="EMBL" id="CAJNOR010002489">
    <property type="protein sequence ID" value="CAF1301525.1"/>
    <property type="molecule type" value="Genomic_DNA"/>
</dbReference>
<comment type="caution">
    <text evidence="2">The sequence shown here is derived from an EMBL/GenBank/DDBJ whole genome shotgun (WGS) entry which is preliminary data.</text>
</comment>
<accession>A0A813U7B1</accession>
<sequence length="763" mass="87501">MATSESNDESLVERDEILFPKSDVVDAEPFYDNFSAIQNNLRRQAQNVTHQRSHSSDDQYRAVRAQVNSPSARHAHSSEQLNGISQYSRNTYQTPISIESKKTDGYIFNLTQIVEDVGCQINSPYIRSSPESNTKNVSALLNIVLKMGGAHGPLVKSWRSRLTDDDFQRWYLEKYHQRSASLNQYGTNERTSQNTGARDYQTNLLIGNKSQPINPATNGNKYENVIQKMYGYDDEEDDFDADATTASSISSRSSGGTGPNPYSEQRATSSITSILKRNNNINDNRSHNSSAKNRVKIVDHRSSDESDHSGTLKDVLPNNSGGLSSYQHYQNIDPNEQYYENIQSNPQHQQTAQSNFQQYENVQLNYQQYLNSQPNFQQYENPQANYQSYDNIQSNFQQYENAQPNYQQYQTNQSNYQQYQSLPSPYQPVPPILSSPYQQVQEMQSQSHINIENNDSNTNPMLSDYQQVLQTHSDVHIDPNPEIVTQPNPEQPITYEQNISVRYLVPPTPPPPGPLIIREILPARKPTPPPLIVKVQDPSPPTPPPLILREAPPVPPPRQEATVVTKILSPEPPPQRRVIIERSPPLPPKPQSIIIEKWLPYKPVPPREVIIERVTENPVMTEFEPGAYIQERQRRHSAEFHTDAVRIPIPVQIQRQRSVDQLNTEQIAQQPSGTFDELVWSTQQQILAMQQRGREQVQATRRWAANQWQQHTNMFTPFPTQLTTPTLVVCHQPVTTNITEYVQKQEYREQQIHYNPTYIYPYN</sequence>
<dbReference type="Proteomes" id="UP000663852">
    <property type="component" value="Unassembled WGS sequence"/>
</dbReference>
<evidence type="ECO:0000313" key="5">
    <source>
        <dbReference type="Proteomes" id="UP000663852"/>
    </source>
</evidence>
<name>A0A813U7B1_ADIRI</name>
<feature type="region of interest" description="Disordered" evidence="1">
    <location>
        <begin position="236"/>
        <end position="328"/>
    </location>
</feature>
<evidence type="ECO:0000313" key="2">
    <source>
        <dbReference type="EMBL" id="CAF0824761.1"/>
    </source>
</evidence>
<dbReference type="EMBL" id="CAJNOJ010000017">
    <property type="protein sequence ID" value="CAF0824761.1"/>
    <property type="molecule type" value="Genomic_DNA"/>
</dbReference>
<protein>
    <submittedName>
        <fullName evidence="2">Uncharacterized protein</fullName>
    </submittedName>
</protein>
<dbReference type="OrthoDB" id="10056422at2759"/>
<feature type="compositionally biased region" description="Polar residues" evidence="1">
    <location>
        <begin position="317"/>
        <end position="328"/>
    </location>
</feature>